<evidence type="ECO:0000313" key="2">
    <source>
        <dbReference type="EMBL" id="KQL54991.1"/>
    </source>
</evidence>
<dbReference type="AlphaFoldDB" id="A0A0Q3WZJ9"/>
<organism evidence="2 3">
    <name type="scientific">Heyndrickxia shackletonii</name>
    <dbReference type="NCBI Taxonomy" id="157838"/>
    <lineage>
        <taxon>Bacteria</taxon>
        <taxon>Bacillati</taxon>
        <taxon>Bacillota</taxon>
        <taxon>Bacilli</taxon>
        <taxon>Bacillales</taxon>
        <taxon>Bacillaceae</taxon>
        <taxon>Heyndrickxia</taxon>
    </lineage>
</organism>
<feature type="domain" description="DUF2268" evidence="1">
    <location>
        <begin position="68"/>
        <end position="258"/>
    </location>
</feature>
<dbReference type="InterPro" id="IPR018728">
    <property type="entry name" value="DUF2268"/>
</dbReference>
<name>A0A0Q3WZJ9_9BACI</name>
<dbReference type="Proteomes" id="UP000051888">
    <property type="component" value="Unassembled WGS sequence"/>
</dbReference>
<sequence>MFKNGVIRTDKWLEESFNTPEEICSRTRGTSNLRKDRGFYQYLKSFGMYQPSSFNKNIFEALKEGSYWQKVNRLYEKYKNLWNGPEVNIYIFPINGVNRQLMRQTNGKSGVTFEKNLYLFLSPLQDLKELEALFVHEYHHAARMNNLQKMPLDYTLLDSLILEGLAETAVEEYCGEKYLAEWTRGYSEKLLKRFWKSDFKERLMINRRNWMHDDLLFGRKFVPRMMGYALGYKIISEYKKNHPFSIEKTLATPSENLLIDDFLE</sequence>
<gene>
    <name evidence="2" type="ORF">AN964_16760</name>
</gene>
<evidence type="ECO:0000313" key="3">
    <source>
        <dbReference type="Proteomes" id="UP000051888"/>
    </source>
</evidence>
<dbReference type="EMBL" id="LJJC01000004">
    <property type="protein sequence ID" value="KQL54991.1"/>
    <property type="molecule type" value="Genomic_DNA"/>
</dbReference>
<reference evidence="2 3" key="1">
    <citation type="submission" date="2015-09" db="EMBL/GenBank/DDBJ databases">
        <title>Genome sequencing project for genomic taxonomy and phylogenomics of Bacillus-like bacteria.</title>
        <authorList>
            <person name="Liu B."/>
            <person name="Wang J."/>
            <person name="Zhu Y."/>
            <person name="Liu G."/>
            <person name="Chen Q."/>
            <person name="Chen Z."/>
            <person name="Lan J."/>
            <person name="Che J."/>
            <person name="Ge C."/>
            <person name="Shi H."/>
            <person name="Pan Z."/>
            <person name="Liu X."/>
        </authorList>
    </citation>
    <scope>NUCLEOTIDE SEQUENCE [LARGE SCALE GENOMIC DNA]</scope>
    <source>
        <strain evidence="2 3">LMG 18435</strain>
    </source>
</reference>
<protein>
    <recommendedName>
        <fullName evidence="1">DUF2268 domain-containing protein</fullName>
    </recommendedName>
</protein>
<evidence type="ECO:0000259" key="1">
    <source>
        <dbReference type="Pfam" id="PF10026"/>
    </source>
</evidence>
<comment type="caution">
    <text evidence="2">The sequence shown here is derived from an EMBL/GenBank/DDBJ whole genome shotgun (WGS) entry which is preliminary data.</text>
</comment>
<dbReference type="OrthoDB" id="2449457at2"/>
<dbReference type="PATRIC" id="fig|157838.3.peg.3711"/>
<dbReference type="Pfam" id="PF10026">
    <property type="entry name" value="DUF2268"/>
    <property type="match status" value="1"/>
</dbReference>
<dbReference type="RefSeq" id="WP_055740786.1">
    <property type="nucleotide sequence ID" value="NZ_JAAIWL010000035.1"/>
</dbReference>
<proteinExistence type="predicted"/>
<keyword evidence="3" id="KW-1185">Reference proteome</keyword>
<dbReference type="STRING" id="157838.AN964_16760"/>
<accession>A0A0Q3WZJ9</accession>